<sequence>MLYCGKKKSHKLSIRSTKPDNSKQIKMLTNLWEVFSNPLNRRNRIIRGKKKSILFKYVFIVAHILLFIHSLLKYFMMVFGFILSRPIMILLRYIRSCFIRLRYFHERRTALTLLSVQIYLCVPLILIAHLSITLADFMRPFRNAYRKGFIDEIDYMILAYV</sequence>
<evidence type="ECO:0000256" key="1">
    <source>
        <dbReference type="SAM" id="Phobius"/>
    </source>
</evidence>
<proteinExistence type="predicted"/>
<keyword evidence="1" id="KW-1133">Transmembrane helix</keyword>
<organism evidence="2 3">
    <name type="scientific">Ascaris lumbricoides</name>
    <name type="common">Giant roundworm</name>
    <dbReference type="NCBI Taxonomy" id="6252"/>
    <lineage>
        <taxon>Eukaryota</taxon>
        <taxon>Metazoa</taxon>
        <taxon>Ecdysozoa</taxon>
        <taxon>Nematoda</taxon>
        <taxon>Chromadorea</taxon>
        <taxon>Rhabditida</taxon>
        <taxon>Spirurina</taxon>
        <taxon>Ascaridomorpha</taxon>
        <taxon>Ascaridoidea</taxon>
        <taxon>Ascarididae</taxon>
        <taxon>Ascaris</taxon>
    </lineage>
</organism>
<accession>A0A0M3IJG0</accession>
<feature type="transmembrane region" description="Helical" evidence="1">
    <location>
        <begin position="52"/>
        <end position="68"/>
    </location>
</feature>
<evidence type="ECO:0000313" key="2">
    <source>
        <dbReference type="Proteomes" id="UP000036681"/>
    </source>
</evidence>
<dbReference type="WBParaSite" id="ALUE_0001878301-mRNA-1">
    <property type="protein sequence ID" value="ALUE_0001878301-mRNA-1"/>
    <property type="gene ID" value="ALUE_0001878301"/>
</dbReference>
<feature type="transmembrane region" description="Helical" evidence="1">
    <location>
        <begin position="74"/>
        <end position="91"/>
    </location>
</feature>
<evidence type="ECO:0000313" key="3">
    <source>
        <dbReference type="WBParaSite" id="ALUE_0001878301-mRNA-1"/>
    </source>
</evidence>
<dbReference type="Proteomes" id="UP000036681">
    <property type="component" value="Unplaced"/>
</dbReference>
<name>A0A0M3IJG0_ASCLU</name>
<keyword evidence="1" id="KW-0472">Membrane</keyword>
<protein>
    <submittedName>
        <fullName evidence="3">G_PROTEIN_RECEP_F1_2 domain-containing protein</fullName>
    </submittedName>
</protein>
<keyword evidence="2" id="KW-1185">Reference proteome</keyword>
<reference evidence="3" key="1">
    <citation type="submission" date="2017-02" db="UniProtKB">
        <authorList>
            <consortium name="WormBaseParasite"/>
        </authorList>
    </citation>
    <scope>IDENTIFICATION</scope>
</reference>
<dbReference type="AlphaFoldDB" id="A0A0M3IJG0"/>
<keyword evidence="1" id="KW-0812">Transmembrane</keyword>
<feature type="transmembrane region" description="Helical" evidence="1">
    <location>
        <begin position="111"/>
        <end position="132"/>
    </location>
</feature>